<feature type="domain" description="ADP ribosyltransferase" evidence="1">
    <location>
        <begin position="134"/>
        <end position="221"/>
    </location>
</feature>
<dbReference type="Gene3D" id="3.90.176.10">
    <property type="entry name" value="Toxin ADP-ribosyltransferase, Chain A, domain 1"/>
    <property type="match status" value="1"/>
</dbReference>
<name>A0ABW3LY21_9GAMM</name>
<evidence type="ECO:0000313" key="2">
    <source>
        <dbReference type="EMBL" id="MFD1042547.1"/>
    </source>
</evidence>
<organism evidence="2 3">
    <name type="scientific">Pseudoxanthomonas kaohsiungensis</name>
    <dbReference type="NCBI Taxonomy" id="283923"/>
    <lineage>
        <taxon>Bacteria</taxon>
        <taxon>Pseudomonadati</taxon>
        <taxon>Pseudomonadota</taxon>
        <taxon>Gammaproteobacteria</taxon>
        <taxon>Lysobacterales</taxon>
        <taxon>Lysobacteraceae</taxon>
        <taxon>Pseudoxanthomonas</taxon>
    </lineage>
</organism>
<dbReference type="Pfam" id="PF03496">
    <property type="entry name" value="ADPrib_exo_Tox"/>
    <property type="match status" value="1"/>
</dbReference>
<dbReference type="InterPro" id="IPR003540">
    <property type="entry name" value="ADP-ribosyltransferase"/>
</dbReference>
<sequence length="238" mass="26675">MTSTFLPAPPNPTSINDPEWTSFDDYLARHAIQPVRRPALEAYQHAAQGRFLCAHNLNHCLTLEGAGGRYGMYSSGDDTAEERLGSLEDFTDPDSEDFEHTKATLDEYFLQLGVRFDAQSVVYKGIGHHEFYEYLELAAATVGDVVQFHGFLSTTVCRENAERFAKAGVLLVLLRIDRINTLVPPNEPVLNAPNGQAPEQELLLDRGQQFTVREVRSEWATHSRLTPLRVLYLEAKPG</sequence>
<keyword evidence="3" id="KW-1185">Reference proteome</keyword>
<reference evidence="3" key="1">
    <citation type="journal article" date="2019" name="Int. J. Syst. Evol. Microbiol.">
        <title>The Global Catalogue of Microorganisms (GCM) 10K type strain sequencing project: providing services to taxonomists for standard genome sequencing and annotation.</title>
        <authorList>
            <consortium name="The Broad Institute Genomics Platform"/>
            <consortium name="The Broad Institute Genome Sequencing Center for Infectious Disease"/>
            <person name="Wu L."/>
            <person name="Ma J."/>
        </authorList>
    </citation>
    <scope>NUCLEOTIDE SEQUENCE [LARGE SCALE GENOMIC DNA]</scope>
    <source>
        <strain evidence="3">CCUG 55854</strain>
    </source>
</reference>
<accession>A0ABW3LY21</accession>
<dbReference type="EMBL" id="JBHTKN010000005">
    <property type="protein sequence ID" value="MFD1042547.1"/>
    <property type="molecule type" value="Genomic_DNA"/>
</dbReference>
<evidence type="ECO:0000259" key="1">
    <source>
        <dbReference type="Pfam" id="PF03496"/>
    </source>
</evidence>
<dbReference type="Proteomes" id="UP001597033">
    <property type="component" value="Unassembled WGS sequence"/>
</dbReference>
<dbReference type="SUPFAM" id="SSF56399">
    <property type="entry name" value="ADP-ribosylation"/>
    <property type="match status" value="1"/>
</dbReference>
<gene>
    <name evidence="2" type="ORF">ACFQ2N_09340</name>
</gene>
<proteinExistence type="predicted"/>
<protein>
    <submittedName>
        <fullName evidence="2">ADP-ribosyltransferase</fullName>
    </submittedName>
</protein>
<evidence type="ECO:0000313" key="3">
    <source>
        <dbReference type="Proteomes" id="UP001597033"/>
    </source>
</evidence>
<dbReference type="RefSeq" id="WP_162376092.1">
    <property type="nucleotide sequence ID" value="NZ_JBHTKN010000005.1"/>
</dbReference>
<comment type="caution">
    <text evidence="2">The sequence shown here is derived from an EMBL/GenBank/DDBJ whole genome shotgun (WGS) entry which is preliminary data.</text>
</comment>